<name>A0AAP0P5S4_9MAGN</name>
<dbReference type="Pfam" id="PF04783">
    <property type="entry name" value="DUF630"/>
    <property type="match status" value="1"/>
</dbReference>
<feature type="domain" description="DUF632" evidence="2">
    <location>
        <begin position="410"/>
        <end position="730"/>
    </location>
</feature>
<organism evidence="4 5">
    <name type="scientific">Stephania japonica</name>
    <dbReference type="NCBI Taxonomy" id="461633"/>
    <lineage>
        <taxon>Eukaryota</taxon>
        <taxon>Viridiplantae</taxon>
        <taxon>Streptophyta</taxon>
        <taxon>Embryophyta</taxon>
        <taxon>Tracheophyta</taxon>
        <taxon>Spermatophyta</taxon>
        <taxon>Magnoliopsida</taxon>
        <taxon>Ranunculales</taxon>
        <taxon>Menispermaceae</taxon>
        <taxon>Menispermoideae</taxon>
        <taxon>Cissampelideae</taxon>
        <taxon>Stephania</taxon>
    </lineage>
</organism>
<accession>A0AAP0P5S4</accession>
<evidence type="ECO:0000313" key="4">
    <source>
        <dbReference type="EMBL" id="KAK9129280.1"/>
    </source>
</evidence>
<comment type="caution">
    <text evidence="4">The sequence shown here is derived from an EMBL/GenBank/DDBJ whole genome shotgun (WGS) entry which is preliminary data.</text>
</comment>
<keyword evidence="5" id="KW-1185">Reference proteome</keyword>
<dbReference type="AlphaFoldDB" id="A0AAP0P5S4"/>
<feature type="domain" description="DUF630" evidence="3">
    <location>
        <begin position="1"/>
        <end position="58"/>
    </location>
</feature>
<evidence type="ECO:0000259" key="3">
    <source>
        <dbReference type="Pfam" id="PF04783"/>
    </source>
</evidence>
<protein>
    <submittedName>
        <fullName evidence="4">Uncharacterized protein</fullName>
    </submittedName>
</protein>
<dbReference type="PANTHER" id="PTHR21450:SF41">
    <property type="entry name" value="RNA POLYMERASE SUBUNIT BETA, PUTATIVE (DUF630 AND DUF632)-RELATED"/>
    <property type="match status" value="1"/>
</dbReference>
<feature type="region of interest" description="Disordered" evidence="1">
    <location>
        <begin position="462"/>
        <end position="483"/>
    </location>
</feature>
<evidence type="ECO:0000256" key="1">
    <source>
        <dbReference type="SAM" id="MobiDB-lite"/>
    </source>
</evidence>
<sequence length="842" mass="94850">MGCTTSKVDDLPAVALCRERCSFLDDAIRQRYAFAASHVGYIHSLRDLGASLDLFFEQYLEASAGVALPSPVLPLPPQKKANSSASAAAAAAPAVVVSDEFHSHTHSHSHSNSENSHIDFHSDSDDDDDDDDEDGSLHHTGNSSPLHYEQHMDGSMMPPGGGFMGMNMNMHFMKNRAPQSVVHEQRPMNPETVYIGESSSSSSYYPSNYYSNQQENLGSFPGYSYSGAPNYTNYANYSMMGSPSRYGSAYYMPQNVGEQASTSSSKPPPPPPSPPRNSPWDFLNPFHTFDRYYPQTTPSRDSKEVREEEGIPDLEDENYRDEVVKEVHGEQKFGDGVGVEYSKMRAEENEEENDGEKLYRRERQTESAGSNAMEYEVHMVDKNVIEKEQRMEERNNVPTFKARGGSLGAAEVIREIKAQFERASESGNEVAKMLEAGKVPYARKNAVYQVSSKVLHSITPSVPVVSSLPSPSKGGDPSSSAEKAGSALLEFDNGIGGNSKSLTSTLQRLYIWEKKLYEEVKAEEKMRIIHERKCRKLKRLDEKGAEAHKLDTTRTLIRNLSTKIRIAIQVVDKISIKINTLRDEELWPQMNELICGLITMWTVMLECHQNQCQAIAEAKNLDAIASSKKFSDDHLLAAWRLEHELLKWISNFTGWVGAQKGYVTALNGWLRRCLPDETEETPDGPAPFSPGRMGAPPVFVICNQWSQAMERISEQEVVDAMHVFATMVHQLSERHNMELRQRMVTDRDLERKVKQFEREEQKMNKEWQAVDKKMIMISGQGLSMPRELVEAQDNFNASSFQSILKRIFDAMQRFVVNCKQVCEELRVRSEEDLLAQENSKVS</sequence>
<feature type="compositionally biased region" description="Basic and acidic residues" evidence="1">
    <location>
        <begin position="300"/>
        <end position="309"/>
    </location>
</feature>
<dbReference type="InterPro" id="IPR006868">
    <property type="entry name" value="DUF630"/>
</dbReference>
<gene>
    <name evidence="4" type="ORF">Sjap_009767</name>
</gene>
<proteinExistence type="predicted"/>
<dbReference type="PANTHER" id="PTHR21450">
    <property type="entry name" value="PROTEIN ALTERED PHOSPHATE STARVATION RESPONSE 1"/>
    <property type="match status" value="1"/>
</dbReference>
<feature type="compositionally biased region" description="Acidic residues" evidence="1">
    <location>
        <begin position="124"/>
        <end position="134"/>
    </location>
</feature>
<feature type="compositionally biased region" description="Basic and acidic residues" evidence="1">
    <location>
        <begin position="355"/>
        <end position="365"/>
    </location>
</feature>
<feature type="region of interest" description="Disordered" evidence="1">
    <location>
        <begin position="101"/>
        <end position="160"/>
    </location>
</feature>
<evidence type="ECO:0000259" key="2">
    <source>
        <dbReference type="Pfam" id="PF04782"/>
    </source>
</evidence>
<reference evidence="4 5" key="1">
    <citation type="submission" date="2024-01" db="EMBL/GenBank/DDBJ databases">
        <title>Genome assemblies of Stephania.</title>
        <authorList>
            <person name="Yang L."/>
        </authorList>
    </citation>
    <scope>NUCLEOTIDE SEQUENCE [LARGE SCALE GENOMIC DNA]</scope>
    <source>
        <strain evidence="4">QJT</strain>
        <tissue evidence="4">Leaf</tissue>
    </source>
</reference>
<dbReference type="EMBL" id="JBBNAE010000004">
    <property type="protein sequence ID" value="KAK9129280.1"/>
    <property type="molecule type" value="Genomic_DNA"/>
</dbReference>
<feature type="compositionally biased region" description="Pro residues" evidence="1">
    <location>
        <begin position="266"/>
        <end position="277"/>
    </location>
</feature>
<dbReference type="Proteomes" id="UP001417504">
    <property type="component" value="Unassembled WGS sequence"/>
</dbReference>
<feature type="region of interest" description="Disordered" evidence="1">
    <location>
        <begin position="257"/>
        <end position="317"/>
    </location>
</feature>
<evidence type="ECO:0000313" key="5">
    <source>
        <dbReference type="Proteomes" id="UP001417504"/>
    </source>
</evidence>
<dbReference type="Pfam" id="PF04782">
    <property type="entry name" value="DUF632"/>
    <property type="match status" value="1"/>
</dbReference>
<feature type="region of interest" description="Disordered" evidence="1">
    <location>
        <begin position="345"/>
        <end position="369"/>
    </location>
</feature>
<dbReference type="InterPro" id="IPR006867">
    <property type="entry name" value="DUF632"/>
</dbReference>
<feature type="compositionally biased region" description="Low complexity" evidence="1">
    <location>
        <begin position="462"/>
        <end position="480"/>
    </location>
</feature>